<accession>A0A084QK49</accession>
<keyword evidence="2" id="KW-1185">Reference proteome</keyword>
<protein>
    <recommendedName>
        <fullName evidence="3">SWIM-type domain-containing protein</fullName>
    </recommendedName>
</protein>
<proteinExistence type="predicted"/>
<organism evidence="1 2">
    <name type="scientific">Stachybotrys chlorohalonatus (strain IBT 40285)</name>
    <dbReference type="NCBI Taxonomy" id="1283841"/>
    <lineage>
        <taxon>Eukaryota</taxon>
        <taxon>Fungi</taxon>
        <taxon>Dikarya</taxon>
        <taxon>Ascomycota</taxon>
        <taxon>Pezizomycotina</taxon>
        <taxon>Sordariomycetes</taxon>
        <taxon>Hypocreomycetidae</taxon>
        <taxon>Hypocreales</taxon>
        <taxon>Stachybotryaceae</taxon>
        <taxon>Stachybotrys</taxon>
    </lineage>
</organism>
<evidence type="ECO:0000313" key="2">
    <source>
        <dbReference type="Proteomes" id="UP000028524"/>
    </source>
</evidence>
<dbReference type="OrthoDB" id="74545at2759"/>
<dbReference type="InParanoid" id="A0A084QK49"/>
<dbReference type="Proteomes" id="UP000028524">
    <property type="component" value="Unassembled WGS sequence"/>
</dbReference>
<evidence type="ECO:0000313" key="1">
    <source>
        <dbReference type="EMBL" id="KFA64334.1"/>
    </source>
</evidence>
<evidence type="ECO:0008006" key="3">
    <source>
        <dbReference type="Google" id="ProtNLM"/>
    </source>
</evidence>
<dbReference type="STRING" id="1283841.A0A084QK49"/>
<reference evidence="1 2" key="1">
    <citation type="journal article" date="2014" name="BMC Genomics">
        <title>Comparative genome sequencing reveals chemotype-specific gene clusters in the toxigenic black mold Stachybotrys.</title>
        <authorList>
            <person name="Semeiks J."/>
            <person name="Borek D."/>
            <person name="Otwinowski Z."/>
            <person name="Grishin N.V."/>
        </authorList>
    </citation>
    <scope>NUCLEOTIDE SEQUENCE [LARGE SCALE GENOMIC DNA]</scope>
    <source>
        <strain evidence="1 2">IBT 40285</strain>
    </source>
</reference>
<gene>
    <name evidence="1" type="ORF">S40285_02914</name>
</gene>
<dbReference type="AlphaFoldDB" id="A0A084QK49"/>
<name>A0A084QK49_STAC4</name>
<dbReference type="HOGENOM" id="CLU_045150_1_0_1"/>
<sequence>MPSTLPSQRHLLTTLLTQLSSPTPSPSPSDRRHLLLTLHVIFPHLLLAALDLLDRRLVTRLTLQPPTSTSNNDSNDKQAREIFVVRSLASTRFRRRGADDDGGTAATGARSYLVRLGAWNCSCAGFAYEAFPTRAGAAEEEHADVDELAGQGAGEWSFGGLSRDGKGALADAVPCCKHLLACLLAERCGQGLEYAPQTRSVTKEELAEVMADT</sequence>
<dbReference type="EMBL" id="KL660688">
    <property type="protein sequence ID" value="KFA64334.1"/>
    <property type="molecule type" value="Genomic_DNA"/>
</dbReference>
<dbReference type="OMA" id="HAWNCTC"/>